<evidence type="ECO:0000256" key="1">
    <source>
        <dbReference type="ARBA" id="ARBA00001933"/>
    </source>
</evidence>
<dbReference type="PANTHER" id="PTHR42832:SF3">
    <property type="entry name" value="L-GLUTAMINE--4-(METHYLSULFANYL)-2-OXOBUTANOATE AMINOTRANSFERASE"/>
    <property type="match status" value="1"/>
</dbReference>
<protein>
    <submittedName>
        <fullName evidence="5">Aspartate aminotransferase</fullName>
        <ecNumber evidence="5">2.6.1.1</ecNumber>
    </submittedName>
</protein>
<dbReference type="NCBIfam" id="TIGR03540">
    <property type="entry name" value="DapC_direct"/>
    <property type="match status" value="1"/>
</dbReference>
<comment type="caution">
    <text evidence="5">The sequence shown here is derived from an EMBL/GenBank/DDBJ whole genome shotgun (WGS) entry which is preliminary data.</text>
</comment>
<dbReference type="EMBL" id="LNQE01001856">
    <property type="protein sequence ID" value="KUG04198.1"/>
    <property type="molecule type" value="Genomic_DNA"/>
</dbReference>
<dbReference type="PROSITE" id="PS00105">
    <property type="entry name" value="AA_TRANSFER_CLASS_1"/>
    <property type="match status" value="1"/>
</dbReference>
<dbReference type="EC" id="2.6.1.1" evidence="5"/>
<gene>
    <name evidence="5" type="ORF">ASZ90_018418</name>
</gene>
<evidence type="ECO:0000259" key="4">
    <source>
        <dbReference type="Pfam" id="PF00155"/>
    </source>
</evidence>
<keyword evidence="3 5" id="KW-0808">Transferase</keyword>
<feature type="domain" description="Aminotransferase class I/classII large" evidence="4">
    <location>
        <begin position="31"/>
        <end position="381"/>
    </location>
</feature>
<dbReference type="PANTHER" id="PTHR42832">
    <property type="entry name" value="AMINO ACID AMINOTRANSFERASE"/>
    <property type="match status" value="1"/>
</dbReference>
<evidence type="ECO:0000313" key="5">
    <source>
        <dbReference type="EMBL" id="KUG04198.1"/>
    </source>
</evidence>
<dbReference type="InterPro" id="IPR015421">
    <property type="entry name" value="PyrdxlP-dep_Trfase_major"/>
</dbReference>
<dbReference type="InterPro" id="IPR015422">
    <property type="entry name" value="PyrdxlP-dep_Trfase_small"/>
</dbReference>
<keyword evidence="2 5" id="KW-0032">Aminotransferase</keyword>
<dbReference type="InterPro" id="IPR004839">
    <property type="entry name" value="Aminotransferase_I/II_large"/>
</dbReference>
<evidence type="ECO:0000256" key="2">
    <source>
        <dbReference type="ARBA" id="ARBA00022576"/>
    </source>
</evidence>
<dbReference type="InterPro" id="IPR004838">
    <property type="entry name" value="NHTrfase_class1_PyrdxlP-BS"/>
</dbReference>
<comment type="cofactor">
    <cofactor evidence="1">
        <name>pyridoxal 5'-phosphate</name>
        <dbReference type="ChEBI" id="CHEBI:597326"/>
    </cofactor>
</comment>
<dbReference type="GO" id="GO:0004069">
    <property type="term" value="F:L-aspartate:2-oxoglutarate aminotransferase activity"/>
    <property type="evidence" value="ECO:0007669"/>
    <property type="project" value="UniProtKB-EC"/>
</dbReference>
<dbReference type="InterPro" id="IPR050881">
    <property type="entry name" value="LL-DAP_aminotransferase"/>
</dbReference>
<dbReference type="Pfam" id="PF00155">
    <property type="entry name" value="Aminotran_1_2"/>
    <property type="match status" value="1"/>
</dbReference>
<dbReference type="SUPFAM" id="SSF53383">
    <property type="entry name" value="PLP-dependent transferases"/>
    <property type="match status" value="1"/>
</dbReference>
<dbReference type="InterPro" id="IPR015424">
    <property type="entry name" value="PyrdxlP-dep_Trfase"/>
</dbReference>
<dbReference type="Gene3D" id="3.40.640.10">
    <property type="entry name" value="Type I PLP-dependent aspartate aminotransferase-like (Major domain)"/>
    <property type="match status" value="1"/>
</dbReference>
<dbReference type="GO" id="GO:0030170">
    <property type="term" value="F:pyridoxal phosphate binding"/>
    <property type="evidence" value="ECO:0007669"/>
    <property type="project" value="InterPro"/>
</dbReference>
<dbReference type="GO" id="GO:0010285">
    <property type="term" value="F:L,L-diaminopimelate aminotransferase activity"/>
    <property type="evidence" value="ECO:0007669"/>
    <property type="project" value="InterPro"/>
</dbReference>
<dbReference type="AlphaFoldDB" id="A0A0W8E741"/>
<dbReference type="InterPro" id="IPR019881">
    <property type="entry name" value="DAP-NH2Trfase_DapL_Desulfo"/>
</dbReference>
<dbReference type="CDD" id="cd00609">
    <property type="entry name" value="AAT_like"/>
    <property type="match status" value="1"/>
</dbReference>
<dbReference type="NCBIfam" id="NF006756">
    <property type="entry name" value="PRK09276.1"/>
    <property type="match status" value="1"/>
</dbReference>
<reference evidence="5" key="1">
    <citation type="journal article" date="2015" name="Proc. Natl. Acad. Sci. U.S.A.">
        <title>Networks of energetic and metabolic interactions define dynamics in microbial communities.</title>
        <authorList>
            <person name="Embree M."/>
            <person name="Liu J.K."/>
            <person name="Al-Bassam M.M."/>
            <person name="Zengler K."/>
        </authorList>
    </citation>
    <scope>NUCLEOTIDE SEQUENCE</scope>
</reference>
<proteinExistence type="predicted"/>
<accession>A0A0W8E741</accession>
<sequence>MIENHAMQNLPPYLFARIEKKIEEAREKGIDIINLGIGDPDQPTPKNIIDKMAEAIYDPANHQYPSSVGLLAYRQSVADWYKRRFDVELDAKTEVVSLLGSKEGVAHISFCYLNKGDINLVPAPGYPVYGIGTLLAGGESHIMPLKEENNYLPILEDIPSETARQAKLMFINYPNNPTGAVADIRFFSRVIEFARNYDILVCHDAAYTELCYDGFKPPSFLEAPGAKDVGIEINSLSKPYNMTGWRIGWAAGNAAAIEVLGRFKSNVDSGVFQAIQYAGIEALEGPQDSLKRMQELYQERRDIALEGLEKIGLEIAPPKGTFYLWVPVPAGYNSSDFAEAVLEKAHVVITPGLGYGEHGEGYFRITLTVDQSRLAEAFDRIYAAFGSFK</sequence>
<evidence type="ECO:0000256" key="3">
    <source>
        <dbReference type="ARBA" id="ARBA00022679"/>
    </source>
</evidence>
<organism evidence="5">
    <name type="scientific">hydrocarbon metagenome</name>
    <dbReference type="NCBI Taxonomy" id="938273"/>
    <lineage>
        <taxon>unclassified sequences</taxon>
        <taxon>metagenomes</taxon>
        <taxon>ecological metagenomes</taxon>
    </lineage>
</organism>
<name>A0A0W8E741_9ZZZZ</name>
<dbReference type="Gene3D" id="3.90.1150.10">
    <property type="entry name" value="Aspartate Aminotransferase, domain 1"/>
    <property type="match status" value="1"/>
</dbReference>
<dbReference type="GO" id="GO:0009089">
    <property type="term" value="P:lysine biosynthetic process via diaminopimelate"/>
    <property type="evidence" value="ECO:0007669"/>
    <property type="project" value="InterPro"/>
</dbReference>